<accession>X0SE79</accession>
<sequence>AGREIKDKKGKFNVTLEPAGGKLIGIYPTNIEGISVQAPETASRGQEVTLNIKIIGAQGKPLEALLPVRVSIKTPEGKESEYSDYYVVENGRLDISFIPAVNDMTGKWKIEVEELSSGISNKLGFVVE</sequence>
<name>X0SE79_9ZZZZ</name>
<dbReference type="AlphaFoldDB" id="X0SE79"/>
<proteinExistence type="predicted"/>
<reference evidence="1" key="1">
    <citation type="journal article" date="2014" name="Front. Microbiol.">
        <title>High frequency of phylogenetically diverse reductive dehalogenase-homologous genes in deep subseafloor sedimentary metagenomes.</title>
        <authorList>
            <person name="Kawai M."/>
            <person name="Futagami T."/>
            <person name="Toyoda A."/>
            <person name="Takaki Y."/>
            <person name="Nishi S."/>
            <person name="Hori S."/>
            <person name="Arai W."/>
            <person name="Tsubouchi T."/>
            <person name="Morono Y."/>
            <person name="Uchiyama I."/>
            <person name="Ito T."/>
            <person name="Fujiyama A."/>
            <person name="Inagaki F."/>
            <person name="Takami H."/>
        </authorList>
    </citation>
    <scope>NUCLEOTIDE SEQUENCE</scope>
    <source>
        <strain evidence="1">Expedition CK06-06</strain>
    </source>
</reference>
<protein>
    <submittedName>
        <fullName evidence="1">Uncharacterized protein</fullName>
    </submittedName>
</protein>
<gene>
    <name evidence="1" type="ORF">S01H1_18295</name>
</gene>
<feature type="non-terminal residue" evidence="1">
    <location>
        <position position="1"/>
    </location>
</feature>
<evidence type="ECO:0000313" key="1">
    <source>
        <dbReference type="EMBL" id="GAF79358.1"/>
    </source>
</evidence>
<dbReference type="Gene3D" id="2.60.40.1930">
    <property type="match status" value="1"/>
</dbReference>
<dbReference type="EMBL" id="BARS01009772">
    <property type="protein sequence ID" value="GAF79358.1"/>
    <property type="molecule type" value="Genomic_DNA"/>
</dbReference>
<organism evidence="1">
    <name type="scientific">marine sediment metagenome</name>
    <dbReference type="NCBI Taxonomy" id="412755"/>
    <lineage>
        <taxon>unclassified sequences</taxon>
        <taxon>metagenomes</taxon>
        <taxon>ecological metagenomes</taxon>
    </lineage>
</organism>
<comment type="caution">
    <text evidence="1">The sequence shown here is derived from an EMBL/GenBank/DDBJ whole genome shotgun (WGS) entry which is preliminary data.</text>
</comment>